<gene>
    <name evidence="1" type="ORF">C0W81_17565</name>
</gene>
<evidence type="ECO:0008006" key="3">
    <source>
        <dbReference type="Google" id="ProtNLM"/>
    </source>
</evidence>
<comment type="caution">
    <text evidence="1">The sequence shown here is derived from an EMBL/GenBank/DDBJ whole genome shotgun (WGS) entry which is preliminary data.</text>
</comment>
<accession>A0A2T3HTT1</accession>
<reference evidence="1 2" key="1">
    <citation type="submission" date="2018-03" db="EMBL/GenBank/DDBJ databases">
        <title>Whole genome sequencing of Histamine producing bacteria.</title>
        <authorList>
            <person name="Butler K."/>
        </authorList>
    </citation>
    <scope>NUCLEOTIDE SEQUENCE [LARGE SCALE GENOMIC DNA]</scope>
    <source>
        <strain evidence="1 2">DSM 23343</strain>
    </source>
</reference>
<dbReference type="EMBL" id="PYLY01000048">
    <property type="protein sequence ID" value="PST98801.1"/>
    <property type="molecule type" value="Genomic_DNA"/>
</dbReference>
<dbReference type="OrthoDB" id="6796607at2"/>
<dbReference type="AlphaFoldDB" id="A0A2T3HTT1"/>
<sequence>MQLEGIMSTPNIFSFATSELSQDAFICWFLSWAKCEYSTEDLSLHNCARGFISKVFEKHSKVMPHEITDIKITKQDKHIDVLCVINNEYPIIIEDKTGTKHHSGQLKRYLNEIENRDYEVNNILPIYYKTEEQSCYSKVLKNGYALFLRNEMISVLSMYDGENQILIDYRNYLSQISSKVDSYIHLPISDWGWHSWVGFYSRLKNELKAGDWDYVANPSGGFLGFWWHWHGDSKCEQYLQLEEEKLCFKIWVGEGEDKRELRSRWHSLLKNNSTSFSELTIKKPARFGSGTYMTVCVNSDDYRITDEDNKIDFQKTVNLLKSAESLLSSVQSIA</sequence>
<dbReference type="InterPro" id="IPR029470">
    <property type="entry name" value="PDDEXK_4"/>
</dbReference>
<proteinExistence type="predicted"/>
<evidence type="ECO:0000313" key="2">
    <source>
        <dbReference type="Proteomes" id="UP000241858"/>
    </source>
</evidence>
<dbReference type="Pfam" id="PF14281">
    <property type="entry name" value="PDDEXK_4"/>
    <property type="match status" value="1"/>
</dbReference>
<name>A0A2T3HTT1_9GAMM</name>
<evidence type="ECO:0000313" key="1">
    <source>
        <dbReference type="EMBL" id="PST98801.1"/>
    </source>
</evidence>
<organism evidence="1 2">
    <name type="scientific">Photobacterium aquimaris</name>
    <dbReference type="NCBI Taxonomy" id="512643"/>
    <lineage>
        <taxon>Bacteria</taxon>
        <taxon>Pseudomonadati</taxon>
        <taxon>Pseudomonadota</taxon>
        <taxon>Gammaproteobacteria</taxon>
        <taxon>Vibrionales</taxon>
        <taxon>Vibrionaceae</taxon>
        <taxon>Photobacterium</taxon>
    </lineage>
</organism>
<protein>
    <recommendedName>
        <fullName evidence="3">PD-(D/E)XK nuclease superfamily protein</fullName>
    </recommendedName>
</protein>
<dbReference type="Proteomes" id="UP000241858">
    <property type="component" value="Unassembled WGS sequence"/>
</dbReference>